<gene>
    <name evidence="1" type="ORF">PoB_005238200</name>
</gene>
<comment type="caution">
    <text evidence="1">The sequence shown here is derived from an EMBL/GenBank/DDBJ whole genome shotgun (WGS) entry which is preliminary data.</text>
</comment>
<dbReference type="EMBL" id="BLXT01005777">
    <property type="protein sequence ID" value="GFO25877.1"/>
    <property type="molecule type" value="Genomic_DNA"/>
</dbReference>
<name>A0AAV4C3Q5_9GAST</name>
<evidence type="ECO:0000313" key="1">
    <source>
        <dbReference type="EMBL" id="GFO25877.1"/>
    </source>
</evidence>
<proteinExistence type="predicted"/>
<sequence length="90" mass="10045">MAKILPCHALRANFLFSQLCKIITSLESYGAQIVAVVNNNNRVNESVFSKSTAIDQSRPWTLESPFDSSMALFLLYDSPLNKDHSQQLGL</sequence>
<evidence type="ECO:0000313" key="2">
    <source>
        <dbReference type="Proteomes" id="UP000735302"/>
    </source>
</evidence>
<protein>
    <submittedName>
        <fullName evidence="1">Uncharacterized protein</fullName>
    </submittedName>
</protein>
<keyword evidence="2" id="KW-1185">Reference proteome</keyword>
<dbReference type="Proteomes" id="UP000735302">
    <property type="component" value="Unassembled WGS sequence"/>
</dbReference>
<organism evidence="1 2">
    <name type="scientific">Plakobranchus ocellatus</name>
    <dbReference type="NCBI Taxonomy" id="259542"/>
    <lineage>
        <taxon>Eukaryota</taxon>
        <taxon>Metazoa</taxon>
        <taxon>Spiralia</taxon>
        <taxon>Lophotrochozoa</taxon>
        <taxon>Mollusca</taxon>
        <taxon>Gastropoda</taxon>
        <taxon>Heterobranchia</taxon>
        <taxon>Euthyneura</taxon>
        <taxon>Panpulmonata</taxon>
        <taxon>Sacoglossa</taxon>
        <taxon>Placobranchoidea</taxon>
        <taxon>Plakobranchidae</taxon>
        <taxon>Plakobranchus</taxon>
    </lineage>
</organism>
<dbReference type="AlphaFoldDB" id="A0AAV4C3Q5"/>
<reference evidence="1 2" key="1">
    <citation type="journal article" date="2021" name="Elife">
        <title>Chloroplast acquisition without the gene transfer in kleptoplastic sea slugs, Plakobranchus ocellatus.</title>
        <authorList>
            <person name="Maeda T."/>
            <person name="Takahashi S."/>
            <person name="Yoshida T."/>
            <person name="Shimamura S."/>
            <person name="Takaki Y."/>
            <person name="Nagai Y."/>
            <person name="Toyoda A."/>
            <person name="Suzuki Y."/>
            <person name="Arimoto A."/>
            <person name="Ishii H."/>
            <person name="Satoh N."/>
            <person name="Nishiyama T."/>
            <person name="Hasebe M."/>
            <person name="Maruyama T."/>
            <person name="Minagawa J."/>
            <person name="Obokata J."/>
            <person name="Shigenobu S."/>
        </authorList>
    </citation>
    <scope>NUCLEOTIDE SEQUENCE [LARGE SCALE GENOMIC DNA]</scope>
</reference>
<accession>A0AAV4C3Q5</accession>